<dbReference type="PROSITE" id="PS00867">
    <property type="entry name" value="CPSASE_2"/>
    <property type="match status" value="1"/>
</dbReference>
<dbReference type="NCBIfam" id="NF006367">
    <property type="entry name" value="PRK08591.1"/>
    <property type="match status" value="1"/>
</dbReference>
<dbReference type="EMBL" id="JBHXCV010000003">
    <property type="protein sequence ID" value="MFD6792768.1"/>
    <property type="molecule type" value="Genomic_DNA"/>
</dbReference>
<keyword evidence="5" id="KW-0092">Biotin</keyword>
<dbReference type="SMART" id="SM00878">
    <property type="entry name" value="Biotin_carb_C"/>
    <property type="match status" value="1"/>
</dbReference>
<dbReference type="InterPro" id="IPR005481">
    <property type="entry name" value="BC-like_N"/>
</dbReference>
<evidence type="ECO:0000256" key="1">
    <source>
        <dbReference type="ARBA" id="ARBA00013263"/>
    </source>
</evidence>
<dbReference type="PANTHER" id="PTHR18866">
    <property type="entry name" value="CARBOXYLASE:PYRUVATE/ACETYL-COA/PROPIONYL-COA CARBOXYLASE"/>
    <property type="match status" value="1"/>
</dbReference>
<dbReference type="Pfam" id="PF02785">
    <property type="entry name" value="Biotin_carb_C"/>
    <property type="match status" value="1"/>
</dbReference>
<evidence type="ECO:0000256" key="3">
    <source>
        <dbReference type="ARBA" id="ARBA00022741"/>
    </source>
</evidence>
<feature type="domain" description="ATP-grasp" evidence="7">
    <location>
        <begin position="120"/>
        <end position="321"/>
    </location>
</feature>
<dbReference type="PROSITE" id="PS50979">
    <property type="entry name" value="BC"/>
    <property type="match status" value="1"/>
</dbReference>
<dbReference type="PANTHER" id="PTHR18866:SF33">
    <property type="entry name" value="METHYLCROTONOYL-COA CARBOXYLASE SUBUNIT ALPHA, MITOCHONDRIAL-RELATED"/>
    <property type="match status" value="1"/>
</dbReference>
<sequence>MFDAVLVANRGEIAVRVIATLKRLGIRSIAVYSEADQDAMHVKLADTAVCVGQPPAAGSYLNIDAILDAADRAGADAIHPGYGFLAENAKFAQAVADRGLAFVGPSPQVISEMGSKINARRIMADAGVPTVPGLLEPVDSADAALASADGIGYPVAVKASGAGGGKGFRIAHNPDELPAAFHGAQSEGERFFNDSTVYLERYLADPRHVEVQVLGDTLGNVVHLYDRDCTIQRRHQKLVEEAPTPTIDEDFRRRICAQAMDAARAIGYVGAGTVEGLVTGSRSGEPEFFFLEMNTRIQVEHGITEMITGVDIVEQQLRAAAGQPLSVEQDEVRIDGHAIEVRINAENAAKGFLPSAGTITRYKEPTGAGVRVDSGVREGTAILPHYDSLLAKVLVHGATREDATARMRRALDEFVLEGPKATLLPFHRALLATDEWANAGTAREITADPRTFMAQAGTTQSETPSPTGSASA</sequence>
<dbReference type="InterPro" id="IPR011054">
    <property type="entry name" value="Rudment_hybrid_motif"/>
</dbReference>
<dbReference type="SMART" id="SM01209">
    <property type="entry name" value="GARS_A"/>
    <property type="match status" value="1"/>
</dbReference>
<organism evidence="9 10">
    <name type="scientific">Prauserella salsuginis</name>
    <dbReference type="NCBI Taxonomy" id="387889"/>
    <lineage>
        <taxon>Bacteria</taxon>
        <taxon>Bacillati</taxon>
        <taxon>Actinomycetota</taxon>
        <taxon>Actinomycetes</taxon>
        <taxon>Pseudonocardiales</taxon>
        <taxon>Pseudonocardiaceae</taxon>
        <taxon>Prauserella</taxon>
        <taxon>Prauserella salsuginis group</taxon>
    </lineage>
</organism>
<accession>A0ABW6G0R4</accession>
<evidence type="ECO:0000256" key="2">
    <source>
        <dbReference type="ARBA" id="ARBA00022598"/>
    </source>
</evidence>
<dbReference type="InterPro" id="IPR005482">
    <property type="entry name" value="Biotin_COase_C"/>
</dbReference>
<evidence type="ECO:0000256" key="5">
    <source>
        <dbReference type="ARBA" id="ARBA00023267"/>
    </source>
</evidence>
<gene>
    <name evidence="9" type="ORF">ACFWGY_05475</name>
</gene>
<protein>
    <recommendedName>
        <fullName evidence="1">biotin carboxylase</fullName>
        <ecNumber evidence="1">6.3.4.14</ecNumber>
    </recommendedName>
</protein>
<keyword evidence="3 6" id="KW-0547">Nucleotide-binding</keyword>
<dbReference type="InterPro" id="IPR011761">
    <property type="entry name" value="ATP-grasp"/>
</dbReference>
<reference evidence="9 10" key="1">
    <citation type="submission" date="2024-09" db="EMBL/GenBank/DDBJ databases">
        <title>The Natural Products Discovery Center: Release of the First 8490 Sequenced Strains for Exploring Actinobacteria Biosynthetic Diversity.</title>
        <authorList>
            <person name="Kalkreuter E."/>
            <person name="Kautsar S.A."/>
            <person name="Yang D."/>
            <person name="Bader C.D."/>
            <person name="Teijaro C.N."/>
            <person name="Fluegel L."/>
            <person name="Davis C.M."/>
            <person name="Simpson J.R."/>
            <person name="Lauterbach L."/>
            <person name="Steele A.D."/>
            <person name="Gui C."/>
            <person name="Meng S."/>
            <person name="Li G."/>
            <person name="Viehrig K."/>
            <person name="Ye F."/>
            <person name="Su P."/>
            <person name="Kiefer A.F."/>
            <person name="Nichols A."/>
            <person name="Cepeda A.J."/>
            <person name="Yan W."/>
            <person name="Fan B."/>
            <person name="Jiang Y."/>
            <person name="Adhikari A."/>
            <person name="Zheng C.-J."/>
            <person name="Schuster L."/>
            <person name="Cowan T.M."/>
            <person name="Smanski M.J."/>
            <person name="Chevrette M.G."/>
            <person name="De Carvalho L.P.S."/>
            <person name="Shen B."/>
        </authorList>
    </citation>
    <scope>NUCLEOTIDE SEQUENCE [LARGE SCALE GENOMIC DNA]</scope>
    <source>
        <strain evidence="9 10">NPDC060353</strain>
    </source>
</reference>
<dbReference type="EC" id="6.3.4.14" evidence="1"/>
<evidence type="ECO:0000259" key="8">
    <source>
        <dbReference type="PROSITE" id="PS50979"/>
    </source>
</evidence>
<feature type="domain" description="Biotin carboxylation" evidence="8">
    <location>
        <begin position="1"/>
        <end position="451"/>
    </location>
</feature>
<evidence type="ECO:0000256" key="6">
    <source>
        <dbReference type="PROSITE-ProRule" id="PRU00409"/>
    </source>
</evidence>
<dbReference type="SUPFAM" id="SSF52440">
    <property type="entry name" value="PreATP-grasp domain"/>
    <property type="match status" value="1"/>
</dbReference>
<dbReference type="PROSITE" id="PS00866">
    <property type="entry name" value="CPSASE_1"/>
    <property type="match status" value="1"/>
</dbReference>
<dbReference type="SUPFAM" id="SSF56059">
    <property type="entry name" value="Glutathione synthetase ATP-binding domain-like"/>
    <property type="match status" value="1"/>
</dbReference>
<dbReference type="InterPro" id="IPR005479">
    <property type="entry name" value="CPAse_ATP-bd"/>
</dbReference>
<dbReference type="Pfam" id="PF02786">
    <property type="entry name" value="CPSase_L_D2"/>
    <property type="match status" value="1"/>
</dbReference>
<dbReference type="Proteomes" id="UP001598673">
    <property type="component" value="Unassembled WGS sequence"/>
</dbReference>
<evidence type="ECO:0000313" key="9">
    <source>
        <dbReference type="EMBL" id="MFD6792768.1"/>
    </source>
</evidence>
<keyword evidence="10" id="KW-1185">Reference proteome</keyword>
<dbReference type="Pfam" id="PF00289">
    <property type="entry name" value="Biotin_carb_N"/>
    <property type="match status" value="1"/>
</dbReference>
<proteinExistence type="predicted"/>
<keyword evidence="2" id="KW-0436">Ligase</keyword>
<name>A0ABW6G0R4_9PSEU</name>
<dbReference type="RefSeq" id="WP_258937548.1">
    <property type="nucleotide sequence ID" value="NZ_JANBBF010000012.1"/>
</dbReference>
<comment type="caution">
    <text evidence="9">The sequence shown here is derived from an EMBL/GenBank/DDBJ whole genome shotgun (WGS) entry which is preliminary data.</text>
</comment>
<dbReference type="InterPro" id="IPR011764">
    <property type="entry name" value="Biotin_carboxylation_dom"/>
</dbReference>
<dbReference type="InterPro" id="IPR050856">
    <property type="entry name" value="Biotin_carboxylase_complex"/>
</dbReference>
<evidence type="ECO:0000259" key="7">
    <source>
        <dbReference type="PROSITE" id="PS50975"/>
    </source>
</evidence>
<keyword evidence="4 6" id="KW-0067">ATP-binding</keyword>
<evidence type="ECO:0000256" key="4">
    <source>
        <dbReference type="ARBA" id="ARBA00022840"/>
    </source>
</evidence>
<dbReference type="InterPro" id="IPR016185">
    <property type="entry name" value="PreATP-grasp_dom_sf"/>
</dbReference>
<dbReference type="PROSITE" id="PS50975">
    <property type="entry name" value="ATP_GRASP"/>
    <property type="match status" value="1"/>
</dbReference>
<evidence type="ECO:0000313" key="10">
    <source>
        <dbReference type="Proteomes" id="UP001598673"/>
    </source>
</evidence>
<dbReference type="SUPFAM" id="SSF51246">
    <property type="entry name" value="Rudiment single hybrid motif"/>
    <property type="match status" value="1"/>
</dbReference>
<dbReference type="Gene3D" id="3.30.470.20">
    <property type="entry name" value="ATP-grasp fold, B domain"/>
    <property type="match status" value="1"/>
</dbReference>